<dbReference type="SUPFAM" id="SSF47757">
    <property type="entry name" value="Chemotaxis receptor methyltransferase CheR, N-terminal domain"/>
    <property type="match status" value="1"/>
</dbReference>
<dbReference type="PRINTS" id="PR00996">
    <property type="entry name" value="CHERMTFRASE"/>
</dbReference>
<dbReference type="GO" id="GO:0032259">
    <property type="term" value="P:methylation"/>
    <property type="evidence" value="ECO:0007669"/>
    <property type="project" value="UniProtKB-KW"/>
</dbReference>
<dbReference type="OrthoDB" id="9816309at2"/>
<dbReference type="GO" id="GO:0008757">
    <property type="term" value="F:S-adenosylmethionine-dependent methyltransferase activity"/>
    <property type="evidence" value="ECO:0007669"/>
    <property type="project" value="InterPro"/>
</dbReference>
<sequence>MHLCRRKRLYGQAGQYQKISEHGKSMDVSVGHSKKDSESIEMELLLSAISKCYGYDFSKYAQSTITRRLKRRACIEGFECVSDMISRLIYEQEFAFKVVEDFSITVTSFFRNEYFYQVMRSKVVPFLKTFPFFKVWFAGCCTGEEVYSMAIVLHEEGIYDRARLYATDINHNALASAREGIYPIKKIDSAKKAYKKSGGSSNLDKYFYCRYNSAIVSPTIARNITFAAHNLVSDGIFGEMQVIVCRNVLIYFNRELKIEVIKLLKNSLHPGGFLCIGDKESLTGMTKPEEFTLFERKAKIYKLNQSCYRQSL</sequence>
<keyword evidence="2" id="KW-0808">Transferase</keyword>
<evidence type="ECO:0000259" key="1">
    <source>
        <dbReference type="PROSITE" id="PS50123"/>
    </source>
</evidence>
<proteinExistence type="predicted"/>
<name>A0A545UG49_9GAMM</name>
<dbReference type="AlphaFoldDB" id="A0A545UG49"/>
<accession>A0A545UG49</accession>
<organism evidence="2 3">
    <name type="scientific">Aliikangiella coralliicola</name>
    <dbReference type="NCBI Taxonomy" id="2592383"/>
    <lineage>
        <taxon>Bacteria</taxon>
        <taxon>Pseudomonadati</taxon>
        <taxon>Pseudomonadota</taxon>
        <taxon>Gammaproteobacteria</taxon>
        <taxon>Oceanospirillales</taxon>
        <taxon>Pleioneaceae</taxon>
        <taxon>Aliikangiella</taxon>
    </lineage>
</organism>
<dbReference type="PANTHER" id="PTHR24422">
    <property type="entry name" value="CHEMOTAXIS PROTEIN METHYLTRANSFERASE"/>
    <property type="match status" value="1"/>
</dbReference>
<dbReference type="InterPro" id="IPR022642">
    <property type="entry name" value="CheR_C"/>
</dbReference>
<comment type="caution">
    <text evidence="2">The sequence shown here is derived from an EMBL/GenBank/DDBJ whole genome shotgun (WGS) entry which is preliminary data.</text>
</comment>
<dbReference type="Pfam" id="PF03705">
    <property type="entry name" value="CheR_N"/>
    <property type="match status" value="1"/>
</dbReference>
<dbReference type="InterPro" id="IPR029063">
    <property type="entry name" value="SAM-dependent_MTases_sf"/>
</dbReference>
<dbReference type="SMART" id="SM00138">
    <property type="entry name" value="MeTrc"/>
    <property type="match status" value="1"/>
</dbReference>
<dbReference type="InterPro" id="IPR022641">
    <property type="entry name" value="CheR_N"/>
</dbReference>
<dbReference type="PROSITE" id="PS50123">
    <property type="entry name" value="CHER"/>
    <property type="match status" value="1"/>
</dbReference>
<dbReference type="Pfam" id="PF01739">
    <property type="entry name" value="CheR"/>
    <property type="match status" value="1"/>
</dbReference>
<gene>
    <name evidence="2" type="ORF">FLL46_07975</name>
</gene>
<protein>
    <submittedName>
        <fullName evidence="2">Protein-glutamate O-methyltransferase CheR</fullName>
    </submittedName>
</protein>
<dbReference type="InterPro" id="IPR000780">
    <property type="entry name" value="CheR_MeTrfase"/>
</dbReference>
<feature type="domain" description="CheR-type methyltransferase" evidence="1">
    <location>
        <begin position="41"/>
        <end position="304"/>
    </location>
</feature>
<keyword evidence="3" id="KW-1185">Reference proteome</keyword>
<dbReference type="InterPro" id="IPR050903">
    <property type="entry name" value="Bact_Chemotaxis_MeTrfase"/>
</dbReference>
<evidence type="ECO:0000313" key="3">
    <source>
        <dbReference type="Proteomes" id="UP000315439"/>
    </source>
</evidence>
<keyword evidence="2" id="KW-0489">Methyltransferase</keyword>
<dbReference type="SUPFAM" id="SSF53335">
    <property type="entry name" value="S-adenosyl-L-methionine-dependent methyltransferases"/>
    <property type="match status" value="1"/>
</dbReference>
<reference evidence="2 3" key="1">
    <citation type="submission" date="2019-07" db="EMBL/GenBank/DDBJ databases">
        <title>Draft genome for Aliikangiella sp. M105.</title>
        <authorList>
            <person name="Wang G."/>
        </authorList>
    </citation>
    <scope>NUCLEOTIDE SEQUENCE [LARGE SCALE GENOMIC DNA]</scope>
    <source>
        <strain evidence="2 3">M105</strain>
    </source>
</reference>
<dbReference type="PANTHER" id="PTHR24422:SF8">
    <property type="entry name" value="CHEMOTAXIS PROTEIN"/>
    <property type="match status" value="1"/>
</dbReference>
<dbReference type="Proteomes" id="UP000315439">
    <property type="component" value="Unassembled WGS sequence"/>
</dbReference>
<evidence type="ECO:0000313" key="2">
    <source>
        <dbReference type="EMBL" id="TQV88452.1"/>
    </source>
</evidence>
<dbReference type="Gene3D" id="3.40.50.150">
    <property type="entry name" value="Vaccinia Virus protein VP39"/>
    <property type="match status" value="1"/>
</dbReference>
<dbReference type="EMBL" id="VIKS01000004">
    <property type="protein sequence ID" value="TQV88452.1"/>
    <property type="molecule type" value="Genomic_DNA"/>
</dbReference>